<comment type="similarity">
    <text evidence="2">Belongs to the glycosyltransferase 47 family.</text>
</comment>
<dbReference type="EMBL" id="HBDX01006171">
    <property type="protein sequence ID" value="CAD8224578.1"/>
    <property type="molecule type" value="Transcribed_RNA"/>
</dbReference>
<evidence type="ECO:0000256" key="3">
    <source>
        <dbReference type="ARBA" id="ARBA00023034"/>
    </source>
</evidence>
<evidence type="ECO:0000259" key="4">
    <source>
        <dbReference type="Pfam" id="PF03016"/>
    </source>
</evidence>
<dbReference type="Pfam" id="PF03016">
    <property type="entry name" value="Exostosin_GT47"/>
    <property type="match status" value="1"/>
</dbReference>
<feature type="domain" description="Exostosin GT47" evidence="4">
    <location>
        <begin position="163"/>
        <end position="435"/>
    </location>
</feature>
<dbReference type="AlphaFoldDB" id="A0A7R9T494"/>
<gene>
    <name evidence="5" type="ORF">OLUC0939_LOCUS5304</name>
</gene>
<dbReference type="PANTHER" id="PTHR11062:SF281">
    <property type="entry name" value="EXOSTOSIN-LIKE 2"/>
    <property type="match status" value="1"/>
</dbReference>
<comment type="subcellular location">
    <subcellularLocation>
        <location evidence="1">Golgi apparatus membrane</location>
        <topology evidence="1">Single-pass type II membrane protein</topology>
    </subcellularLocation>
</comment>
<protein>
    <recommendedName>
        <fullName evidence="4">Exostosin GT47 domain-containing protein</fullName>
    </recommendedName>
</protein>
<dbReference type="InterPro" id="IPR040911">
    <property type="entry name" value="Exostosin_GT47"/>
</dbReference>
<sequence length="509" mass="57473">MTPGVVRAFERLGARVSVTMRSLRVVLMALFLFSAITSLAMMSVGVRSVHVRQFRSASEGQLLDAWSLMRHLVGRRGGGRYRRDAVTRFDEYGFPTFRAMCSDGGVGDGKDFPLRPSSGYDGLTGLCASMESLPRRLCVKSFRQPTRTRVRNALIRRVAMNWNRAFDVEDFLNRNFQNGPFSSCASSVDDVNDAYLLPLNPYFDRVMDKLRHFSEKGRSAMARGVKHAIDYASAEDPNAWVRSGESCSRFSVITHGSSTMSLLRHKDVILSTTFVVASSETISPSRPHTSQAPFHPDKDVSAINSLSFVIPLHAARRRAFANAERETLLMFRGAINSFPNRREIANFLLKNARGQMYDLGPSCSTSKEYTAKMKNSRFCLYMRGTRVHSPRLIESMLFGCVPVILADDYELPLSWLVDWSAFSVMIPERDFQTIPDALERANSDWDAMHMRLQMVLPLFLYHRRPLVGDAFWATALGVERQLRRRRAECTTNVFANVSIPWNTVGADTK</sequence>
<keyword evidence="3" id="KW-0333">Golgi apparatus</keyword>
<reference evidence="5" key="1">
    <citation type="submission" date="2021-01" db="EMBL/GenBank/DDBJ databases">
        <authorList>
            <person name="Corre E."/>
            <person name="Pelletier E."/>
            <person name="Niang G."/>
            <person name="Scheremetjew M."/>
            <person name="Finn R."/>
            <person name="Kale V."/>
            <person name="Holt S."/>
            <person name="Cochrane G."/>
            <person name="Meng A."/>
            <person name="Brown T."/>
            <person name="Cohen L."/>
        </authorList>
    </citation>
    <scope>NUCLEOTIDE SEQUENCE</scope>
    <source>
        <strain evidence="5">Clade-A-BCC118000</strain>
    </source>
</reference>
<dbReference type="PANTHER" id="PTHR11062">
    <property type="entry name" value="EXOSTOSIN HEPARAN SULFATE GLYCOSYLTRANSFERASE -RELATED"/>
    <property type="match status" value="1"/>
</dbReference>
<evidence type="ECO:0000256" key="2">
    <source>
        <dbReference type="ARBA" id="ARBA00010271"/>
    </source>
</evidence>
<dbReference type="InterPro" id="IPR004263">
    <property type="entry name" value="Exostosin"/>
</dbReference>
<name>A0A7R9T494_9CHLO</name>
<accession>A0A7R9T494</accession>
<evidence type="ECO:0000313" key="5">
    <source>
        <dbReference type="EMBL" id="CAD8224578.1"/>
    </source>
</evidence>
<organism evidence="5">
    <name type="scientific">Ostreococcus sp. 'lucimarinus'</name>
    <dbReference type="NCBI Taxonomy" id="242159"/>
    <lineage>
        <taxon>Eukaryota</taxon>
        <taxon>Viridiplantae</taxon>
        <taxon>Chlorophyta</taxon>
        <taxon>Mamiellophyceae</taxon>
        <taxon>Mamiellales</taxon>
        <taxon>Bathycoccaceae</taxon>
        <taxon>Ostreococcus</taxon>
    </lineage>
</organism>
<proteinExistence type="inferred from homology"/>
<evidence type="ECO:0000256" key="1">
    <source>
        <dbReference type="ARBA" id="ARBA00004323"/>
    </source>
</evidence>
<dbReference type="GO" id="GO:0016757">
    <property type="term" value="F:glycosyltransferase activity"/>
    <property type="evidence" value="ECO:0007669"/>
    <property type="project" value="InterPro"/>
</dbReference>
<dbReference type="GO" id="GO:0000139">
    <property type="term" value="C:Golgi membrane"/>
    <property type="evidence" value="ECO:0007669"/>
    <property type="project" value="UniProtKB-SubCell"/>
</dbReference>